<dbReference type="Pfam" id="PF07647">
    <property type="entry name" value="SAM_2"/>
    <property type="match status" value="1"/>
</dbReference>
<dbReference type="Gene3D" id="3.30.530.20">
    <property type="match status" value="1"/>
</dbReference>
<name>X2APU4_CAPTE</name>
<dbReference type="InterPro" id="IPR000198">
    <property type="entry name" value="RhoGAP_dom"/>
</dbReference>
<dbReference type="InterPro" id="IPR002913">
    <property type="entry name" value="START_lipid-bd_dom"/>
</dbReference>
<feature type="domain" description="Rho-GAP" evidence="5">
    <location>
        <begin position="453"/>
        <end position="661"/>
    </location>
</feature>
<evidence type="ECO:0000313" key="7">
    <source>
        <dbReference type="EnsemblMetazoa" id="CapteP219638"/>
    </source>
</evidence>
<evidence type="ECO:0000259" key="5">
    <source>
        <dbReference type="PROSITE" id="PS50238"/>
    </source>
</evidence>
<dbReference type="CDD" id="cd09538">
    <property type="entry name" value="SAM_DLC1_2-like"/>
    <property type="match status" value="1"/>
</dbReference>
<evidence type="ECO:0000256" key="2">
    <source>
        <dbReference type="ARBA" id="ARBA00022468"/>
    </source>
</evidence>
<dbReference type="PANTHER" id="PTHR12659:SF7">
    <property type="entry name" value="CROSSVEINLESS C, ISOFORM C"/>
    <property type="match status" value="1"/>
</dbReference>
<dbReference type="SUPFAM" id="SSF48350">
    <property type="entry name" value="GTPase activation domain, GAP"/>
    <property type="match status" value="1"/>
</dbReference>
<feature type="compositionally biased region" description="Polar residues" evidence="4">
    <location>
        <begin position="125"/>
        <end position="139"/>
    </location>
</feature>
<dbReference type="Pfam" id="PF01852">
    <property type="entry name" value="START"/>
    <property type="match status" value="1"/>
</dbReference>
<dbReference type="Proteomes" id="UP000014760">
    <property type="component" value="Unassembled WGS sequence"/>
</dbReference>
<dbReference type="Gene3D" id="1.10.555.10">
    <property type="entry name" value="Rho GTPase activation protein"/>
    <property type="match status" value="1"/>
</dbReference>
<dbReference type="HOGENOM" id="CLU_004367_0_0_1"/>
<feature type="compositionally biased region" description="Basic and acidic residues" evidence="4">
    <location>
        <begin position="343"/>
        <end position="364"/>
    </location>
</feature>
<reference evidence="8" key="1">
    <citation type="submission" date="2012-12" db="EMBL/GenBank/DDBJ databases">
        <authorList>
            <person name="Hellsten U."/>
            <person name="Grimwood J."/>
            <person name="Chapman J.A."/>
            <person name="Shapiro H."/>
            <person name="Aerts A."/>
            <person name="Otillar R.P."/>
            <person name="Terry A.Y."/>
            <person name="Boore J.L."/>
            <person name="Simakov O."/>
            <person name="Marletaz F."/>
            <person name="Cho S.-J."/>
            <person name="Edsinger-Gonzales E."/>
            <person name="Havlak P."/>
            <person name="Kuo D.-H."/>
            <person name="Larsson T."/>
            <person name="Lv J."/>
            <person name="Arendt D."/>
            <person name="Savage R."/>
            <person name="Osoegawa K."/>
            <person name="de Jong P."/>
            <person name="Lindberg D.R."/>
            <person name="Seaver E.C."/>
            <person name="Weisblat D.A."/>
            <person name="Putnam N.H."/>
            <person name="Grigoriev I.V."/>
            <person name="Rokhsar D.S."/>
        </authorList>
    </citation>
    <scope>NUCLEOTIDE SEQUENCE</scope>
    <source>
        <strain evidence="8">I ESC-2004</strain>
    </source>
</reference>
<dbReference type="EMBL" id="AMQN01013194">
    <property type="status" value="NOT_ANNOTATED_CDS"/>
    <property type="molecule type" value="Genomic_DNA"/>
</dbReference>
<evidence type="ECO:0000256" key="4">
    <source>
        <dbReference type="SAM" id="MobiDB-lite"/>
    </source>
</evidence>
<feature type="domain" description="START" evidence="6">
    <location>
        <begin position="706"/>
        <end position="870"/>
    </location>
</feature>
<sequence length="910" mass="102309">MIIIEIEAVEACRWLRAAGFPQYAQMYEDQGFPIDVTSVEKDHDFLDKDSLQSLFRRLNTLNKCVTMKIEAPPRKMGDDSDEDDQCALSDKWRFQRNSQRWSRKDLIPASSKTRLQSSSSRDSVITDNEGSVSGDSPVTLRQKSSVGIDLNFSEIPQSKAKMSSSGHISDSDTSVGARNFLKRMESFKSRKTRSPKDLSRIQIGQPVLVDTPETQQRIDQLGCIDLTPQLSRKPVENLQKQVREMELQSIAKRSCDHDHFGVSSDHAPGSFPKVLTNGNSVKEQRVSLYDNLSDAEVDLSTVDPQEELDRILQELYQNISGLDATLEMAGQSEPSTIDTTDTSTDKRLSADLDTTVESRERRDSGVGSSLTRRASRIRWHSFIQSHRPLSQSMPLSTLTASQLMLLRKLALLKVTTLMEKHSPSNRSGWNWIMPKFIKRWKTPDYSQQRVFGVPLLLILQRTGQPLPQCILRAMRCLRRTALDAVGIFRKSGVRSRIQKLRNQMESDPDSVDFDTLQSYDVADLLKLYFRELPECLLTNKLSETFISIFTDVPSELRLEAVQSAIMLLPDENRHVLLSLLYFLSDMANHSHVNQMNGSNLAVCFAPSLFNMGASLRPSSNAQSSPKRVRKGTGLPDQKELLDQQAAHQCLTQMIAYCKLLFQVPDDMLSKCRLSCLEEGHAPTLDEIAGNSSSPLLNAQSHLEGIINSMILESKDRSKGWISCSSLSPPTEHSVEVAYKKALDGHPLRLWKACIDVEAPPVELLNRVLRERHLWDEDLLQWRIVEKLSSDLEIFQYQRAGMAPHPTVDMCELRSWKTDLPKGACALVSMSVEHPAATPLGGARGLVLASRFLIEPCGAGMSRLTYISRIDNWGHTTECYNRCYGRLCANQLVAIRNSFSQPLADGPETKV</sequence>
<keyword evidence="8" id="KW-1185">Reference proteome</keyword>
<dbReference type="PANTHER" id="PTHR12659">
    <property type="entry name" value="RHO-TYPE GTPASE ACTIVATING PROTEIN"/>
    <property type="match status" value="1"/>
</dbReference>
<accession>X2APU4</accession>
<dbReference type="SMART" id="SM00324">
    <property type="entry name" value="RhoGAP"/>
    <property type="match status" value="1"/>
</dbReference>
<dbReference type="EnsemblMetazoa" id="CapteT219638">
    <property type="protein sequence ID" value="CapteP219638"/>
    <property type="gene ID" value="CapteG219638"/>
</dbReference>
<proteinExistence type="predicted"/>
<dbReference type="InterPro" id="IPR023393">
    <property type="entry name" value="START-like_dom_sf"/>
</dbReference>
<dbReference type="GO" id="GO:0030036">
    <property type="term" value="P:actin cytoskeleton organization"/>
    <property type="evidence" value="ECO:0007669"/>
    <property type="project" value="TreeGrafter"/>
</dbReference>
<dbReference type="GO" id="GO:0007165">
    <property type="term" value="P:signal transduction"/>
    <property type="evidence" value="ECO:0007669"/>
    <property type="project" value="InterPro"/>
</dbReference>
<dbReference type="GO" id="GO:0016020">
    <property type="term" value="C:membrane"/>
    <property type="evidence" value="ECO:0007669"/>
    <property type="project" value="UniProtKB-SubCell"/>
</dbReference>
<feature type="compositionally biased region" description="Low complexity" evidence="4">
    <location>
        <begin position="110"/>
        <end position="123"/>
    </location>
</feature>
<feature type="region of interest" description="Disordered" evidence="4">
    <location>
        <begin position="103"/>
        <end position="139"/>
    </location>
</feature>
<evidence type="ECO:0000256" key="3">
    <source>
        <dbReference type="ARBA" id="ARBA00022553"/>
    </source>
</evidence>
<dbReference type="GO" id="GO:0035023">
    <property type="term" value="P:regulation of Rho protein signal transduction"/>
    <property type="evidence" value="ECO:0007669"/>
    <property type="project" value="TreeGrafter"/>
</dbReference>
<evidence type="ECO:0008006" key="9">
    <source>
        <dbReference type="Google" id="ProtNLM"/>
    </source>
</evidence>
<protein>
    <recommendedName>
        <fullName evidence="9">Rho-GAP domain-containing protein</fullName>
    </recommendedName>
</protein>
<dbReference type="SMART" id="SM00234">
    <property type="entry name" value="START"/>
    <property type="match status" value="1"/>
</dbReference>
<evidence type="ECO:0000313" key="8">
    <source>
        <dbReference type="Proteomes" id="UP000014760"/>
    </source>
</evidence>
<dbReference type="InterPro" id="IPR008936">
    <property type="entry name" value="Rho_GTPase_activation_prot"/>
</dbReference>
<dbReference type="SUPFAM" id="SSF55961">
    <property type="entry name" value="Bet v1-like"/>
    <property type="match status" value="1"/>
</dbReference>
<organism evidence="7 8">
    <name type="scientific">Capitella teleta</name>
    <name type="common">Polychaete worm</name>
    <dbReference type="NCBI Taxonomy" id="283909"/>
    <lineage>
        <taxon>Eukaryota</taxon>
        <taxon>Metazoa</taxon>
        <taxon>Spiralia</taxon>
        <taxon>Lophotrochozoa</taxon>
        <taxon>Annelida</taxon>
        <taxon>Polychaeta</taxon>
        <taxon>Sedentaria</taxon>
        <taxon>Scolecida</taxon>
        <taxon>Capitellidae</taxon>
        <taxon>Capitella</taxon>
    </lineage>
</organism>
<dbReference type="Gene3D" id="1.10.287.2070">
    <property type="match status" value="1"/>
</dbReference>
<dbReference type="GO" id="GO:0005096">
    <property type="term" value="F:GTPase activator activity"/>
    <property type="evidence" value="ECO:0007669"/>
    <property type="project" value="UniProtKB-KW"/>
</dbReference>
<dbReference type="GO" id="GO:0008289">
    <property type="term" value="F:lipid binding"/>
    <property type="evidence" value="ECO:0007669"/>
    <property type="project" value="InterPro"/>
</dbReference>
<dbReference type="FunFam" id="3.30.530.20:FF:000009">
    <property type="entry name" value="StAR related lipid transfer domain containing 13"/>
    <property type="match status" value="1"/>
</dbReference>
<feature type="region of interest" description="Disordered" evidence="4">
    <location>
        <begin position="330"/>
        <end position="369"/>
    </location>
</feature>
<reference evidence="7" key="3">
    <citation type="submission" date="2015-06" db="UniProtKB">
        <authorList>
            <consortium name="EnsemblMetazoa"/>
        </authorList>
    </citation>
    <scope>IDENTIFICATION</scope>
</reference>
<dbReference type="AlphaFoldDB" id="X2APU4"/>
<comment type="subcellular location">
    <subcellularLocation>
        <location evidence="1">Membrane</location>
        <topology evidence="1">Peripheral membrane protein</topology>
    </subcellularLocation>
</comment>
<dbReference type="PROSITE" id="PS50848">
    <property type="entry name" value="START"/>
    <property type="match status" value="1"/>
</dbReference>
<dbReference type="InterPro" id="IPR001660">
    <property type="entry name" value="SAM"/>
</dbReference>
<keyword evidence="3" id="KW-0597">Phosphoprotein</keyword>
<reference evidence="8" key="2">
    <citation type="journal article" date="2013" name="Nature">
        <title>Insights into bilaterian evolution from three spiralian genomes.</title>
        <authorList>
            <person name="Simakov O."/>
            <person name="Marletaz F."/>
            <person name="Cho S.J."/>
            <person name="Edsinger-Gonzales E."/>
            <person name="Havlak P."/>
            <person name="Hellsten U."/>
            <person name="Kuo D.H."/>
            <person name="Larsson T."/>
            <person name="Lv J."/>
            <person name="Arendt D."/>
            <person name="Savage R."/>
            <person name="Osoegawa K."/>
            <person name="de Jong P."/>
            <person name="Grimwood J."/>
            <person name="Chapman J.A."/>
            <person name="Shapiro H."/>
            <person name="Aerts A."/>
            <person name="Otillar R.P."/>
            <person name="Terry A.Y."/>
            <person name="Boore J.L."/>
            <person name="Grigoriev I.V."/>
            <person name="Lindberg D.R."/>
            <person name="Seaver E.C."/>
            <person name="Weisblat D.A."/>
            <person name="Putnam N.H."/>
            <person name="Rokhsar D.S."/>
        </authorList>
    </citation>
    <scope>NUCLEOTIDE SEQUENCE</scope>
    <source>
        <strain evidence="8">I ESC-2004</strain>
    </source>
</reference>
<evidence type="ECO:0000256" key="1">
    <source>
        <dbReference type="ARBA" id="ARBA00004170"/>
    </source>
</evidence>
<dbReference type="PROSITE" id="PS50238">
    <property type="entry name" value="RHOGAP"/>
    <property type="match status" value="1"/>
</dbReference>
<keyword evidence="2" id="KW-0343">GTPase activation</keyword>
<evidence type="ECO:0000259" key="6">
    <source>
        <dbReference type="PROSITE" id="PS50848"/>
    </source>
</evidence>
<dbReference type="Pfam" id="PF00620">
    <property type="entry name" value="RhoGAP"/>
    <property type="match status" value="1"/>
</dbReference>
<dbReference type="SUPFAM" id="SSF47769">
    <property type="entry name" value="SAM/Pointed domain"/>
    <property type="match status" value="1"/>
</dbReference>
<dbReference type="InterPro" id="IPR013761">
    <property type="entry name" value="SAM/pointed_sf"/>
</dbReference>
<dbReference type="OMA" id="CVNAMST"/>